<reference evidence="1" key="1">
    <citation type="submission" date="2022-04" db="EMBL/GenBank/DDBJ databases">
        <title>Jade perch genome.</title>
        <authorList>
            <person name="Chao B."/>
        </authorList>
    </citation>
    <scope>NUCLEOTIDE SEQUENCE</scope>
    <source>
        <strain evidence="1">CB-2022</strain>
    </source>
</reference>
<evidence type="ECO:0000313" key="2">
    <source>
        <dbReference type="Proteomes" id="UP000831701"/>
    </source>
</evidence>
<evidence type="ECO:0000313" key="1">
    <source>
        <dbReference type="EMBL" id="KAI3363729.1"/>
    </source>
</evidence>
<protein>
    <submittedName>
        <fullName evidence="1">Uncharacterized protein</fullName>
    </submittedName>
</protein>
<dbReference type="EMBL" id="CM041543">
    <property type="protein sequence ID" value="KAI3363729.1"/>
    <property type="molecule type" value="Genomic_DNA"/>
</dbReference>
<name>A0ACB8W7X1_9TELE</name>
<organism evidence="1 2">
    <name type="scientific">Scortum barcoo</name>
    <name type="common">barcoo grunter</name>
    <dbReference type="NCBI Taxonomy" id="214431"/>
    <lineage>
        <taxon>Eukaryota</taxon>
        <taxon>Metazoa</taxon>
        <taxon>Chordata</taxon>
        <taxon>Craniata</taxon>
        <taxon>Vertebrata</taxon>
        <taxon>Euteleostomi</taxon>
        <taxon>Actinopterygii</taxon>
        <taxon>Neopterygii</taxon>
        <taxon>Teleostei</taxon>
        <taxon>Neoteleostei</taxon>
        <taxon>Acanthomorphata</taxon>
        <taxon>Eupercaria</taxon>
        <taxon>Centrarchiformes</taxon>
        <taxon>Terapontoidei</taxon>
        <taxon>Terapontidae</taxon>
        <taxon>Scortum</taxon>
    </lineage>
</organism>
<dbReference type="Proteomes" id="UP000831701">
    <property type="component" value="Chromosome 13"/>
</dbReference>
<sequence>MGQVPCEENMKKVKVKRVNRFDEGIDIYTEFFKPYELTSFDDTFCIAMTNSAREFMPKTVGVDPSPFTVRKPEETGKSVLGNKSNKEETLLQRKTAASAPPPPSEEAISSTSEDDSEEDRDDDGSVSQRSTPIKLLTESGESTRTQEGGPKCRQQGSRVDANENWLADRNWQAEQAKWATSSGCFLDVVLEHPHHFSPPCSSDQYTYSENEIQQQQQAVKEPYGLNLAAFPTEKDMLIYDRFAHLGESQHRVERTEHINLANIICLEPVSRFSEDSIYAVSPPQVDRDSRDDFESHVMTGQGQDKGTTECGDMNESLVVNDSSASPVAGEPLPWMEAESSEHNGSLEFSTAPLDFPINPWDIMLCMSGTVIACENAIVVAIIFYTPTLRTPMFVLIGSLATADLLAGMGLILNFVFQYVISSETISLITVGFLVASFTASISSLLAITVDRYFSLYNALTYFSEKTLQYVHLMLLGTWGVSLFLGLLPVLGWNCLDEPTSCSIVRPLTRSNLTLLSTSFFAIFVLMLTLYFKICKIVCHHAHQIALQQHFFATSHYVATKKGVSTLAIILGTFGASWLPFAIYCLVGEREYPSVYTYATLLPATYNSMINPIIYAYRNAEIQRSIYMLLCGCFQANKAYRSSTKVTSVVAG</sequence>
<accession>A0ACB8W7X1</accession>
<comment type="caution">
    <text evidence="1">The sequence shown here is derived from an EMBL/GenBank/DDBJ whole genome shotgun (WGS) entry which is preliminary data.</text>
</comment>
<proteinExistence type="predicted"/>
<keyword evidence="2" id="KW-1185">Reference proteome</keyword>
<gene>
    <name evidence="1" type="ORF">L3Q82_001345</name>
</gene>